<keyword evidence="3" id="KW-0804">Transcription</keyword>
<dbReference type="PANTHER" id="PTHR43537:SF24">
    <property type="entry name" value="GLUCONATE OPERON TRANSCRIPTIONAL REPRESSOR"/>
    <property type="match status" value="1"/>
</dbReference>
<keyword evidence="2" id="KW-0238">DNA-binding</keyword>
<dbReference type="GO" id="GO:0003700">
    <property type="term" value="F:DNA-binding transcription factor activity"/>
    <property type="evidence" value="ECO:0007669"/>
    <property type="project" value="InterPro"/>
</dbReference>
<protein>
    <submittedName>
        <fullName evidence="5">GntR family transcriptional regulator</fullName>
    </submittedName>
</protein>
<dbReference type="InterPro" id="IPR000524">
    <property type="entry name" value="Tscrpt_reg_HTH_GntR"/>
</dbReference>
<evidence type="ECO:0000313" key="6">
    <source>
        <dbReference type="Proteomes" id="UP001163687"/>
    </source>
</evidence>
<evidence type="ECO:0000259" key="4">
    <source>
        <dbReference type="PROSITE" id="PS50949"/>
    </source>
</evidence>
<evidence type="ECO:0000256" key="1">
    <source>
        <dbReference type="ARBA" id="ARBA00023015"/>
    </source>
</evidence>
<dbReference type="Proteomes" id="UP001163687">
    <property type="component" value="Chromosome"/>
</dbReference>
<dbReference type="Gene3D" id="1.10.10.10">
    <property type="entry name" value="Winged helix-like DNA-binding domain superfamily/Winged helix DNA-binding domain"/>
    <property type="match status" value="1"/>
</dbReference>
<dbReference type="RefSeq" id="WP_264842280.1">
    <property type="nucleotide sequence ID" value="NZ_AP025628.1"/>
</dbReference>
<dbReference type="SMART" id="SM00895">
    <property type="entry name" value="FCD"/>
    <property type="match status" value="1"/>
</dbReference>
<dbReference type="AlphaFoldDB" id="A0AA35CPV0"/>
<proteinExistence type="predicted"/>
<dbReference type="KEGG" id="cmic:caldi_27350"/>
<reference evidence="5" key="1">
    <citation type="submission" date="2022-03" db="EMBL/GenBank/DDBJ databases">
        <title>Complete genome sequence of Caldinitratiruptor microaerophilus.</title>
        <authorList>
            <person name="Mukaiyama R."/>
            <person name="Nishiyama T."/>
            <person name="Ueda K."/>
        </authorList>
    </citation>
    <scope>NUCLEOTIDE SEQUENCE</scope>
    <source>
        <strain evidence="5">JCM 16183</strain>
    </source>
</reference>
<feature type="domain" description="HTH gntR-type" evidence="4">
    <location>
        <begin position="9"/>
        <end position="75"/>
    </location>
</feature>
<evidence type="ECO:0000256" key="2">
    <source>
        <dbReference type="ARBA" id="ARBA00023125"/>
    </source>
</evidence>
<evidence type="ECO:0000313" key="5">
    <source>
        <dbReference type="EMBL" id="BDG61645.1"/>
    </source>
</evidence>
<gene>
    <name evidence="5" type="ORF">caldi_27350</name>
</gene>
<dbReference type="InterPro" id="IPR036388">
    <property type="entry name" value="WH-like_DNA-bd_sf"/>
</dbReference>
<dbReference type="SUPFAM" id="SSF46785">
    <property type="entry name" value="Winged helix' DNA-binding domain"/>
    <property type="match status" value="1"/>
</dbReference>
<dbReference type="InterPro" id="IPR008920">
    <property type="entry name" value="TF_FadR/GntR_C"/>
</dbReference>
<dbReference type="SMART" id="SM00345">
    <property type="entry name" value="HTH_GNTR"/>
    <property type="match status" value="1"/>
</dbReference>
<dbReference type="PROSITE" id="PS50949">
    <property type="entry name" value="HTH_GNTR"/>
    <property type="match status" value="1"/>
</dbReference>
<evidence type="ECO:0000256" key="3">
    <source>
        <dbReference type="ARBA" id="ARBA00023163"/>
    </source>
</evidence>
<name>A0AA35CPV0_9FIRM</name>
<dbReference type="InterPro" id="IPR011711">
    <property type="entry name" value="GntR_C"/>
</dbReference>
<dbReference type="GO" id="GO:0003677">
    <property type="term" value="F:DNA binding"/>
    <property type="evidence" value="ECO:0007669"/>
    <property type="project" value="UniProtKB-KW"/>
</dbReference>
<dbReference type="Gene3D" id="1.20.120.530">
    <property type="entry name" value="GntR ligand-binding domain-like"/>
    <property type="match status" value="1"/>
</dbReference>
<dbReference type="InterPro" id="IPR036390">
    <property type="entry name" value="WH_DNA-bd_sf"/>
</dbReference>
<dbReference type="SUPFAM" id="SSF48008">
    <property type="entry name" value="GntR ligand-binding domain-like"/>
    <property type="match status" value="1"/>
</dbReference>
<dbReference type="Pfam" id="PF07729">
    <property type="entry name" value="FCD"/>
    <property type="match status" value="1"/>
</dbReference>
<dbReference type="PANTHER" id="PTHR43537">
    <property type="entry name" value="TRANSCRIPTIONAL REGULATOR, GNTR FAMILY"/>
    <property type="match status" value="1"/>
</dbReference>
<keyword evidence="1" id="KW-0805">Transcription regulation</keyword>
<organism evidence="5 6">
    <name type="scientific">Caldinitratiruptor microaerophilus</name>
    <dbReference type="NCBI Taxonomy" id="671077"/>
    <lineage>
        <taxon>Bacteria</taxon>
        <taxon>Bacillati</taxon>
        <taxon>Bacillota</taxon>
        <taxon>Clostridia</taxon>
        <taxon>Eubacteriales</taxon>
        <taxon>Symbiobacteriaceae</taxon>
        <taxon>Caldinitratiruptor</taxon>
    </lineage>
</organism>
<dbReference type="Pfam" id="PF00392">
    <property type="entry name" value="GntR"/>
    <property type="match status" value="1"/>
</dbReference>
<dbReference type="EMBL" id="AP025628">
    <property type="protein sequence ID" value="BDG61645.1"/>
    <property type="molecule type" value="Genomic_DNA"/>
</dbReference>
<accession>A0AA35CPV0</accession>
<sequence length="220" mass="24896">MELPDFRSEPINQKVYAYLKEGIIRGVYPPGQLMRETVLALELGVSRTPVRDALRRLERDRLVVPSGSSFRVYRPTAQDVVELYECRTALEVLAAQLASRRGPVSEHDEMERCLAGMEEAYRRGDASAVRDLDTRFHDLLVAAAGNRTLAELMEHIHYRIAQLRNMARDLRIDGATVLDQHRRILEAVRSGNALAAENVVREHLAMVREALLGRIREQGG</sequence>
<keyword evidence="6" id="KW-1185">Reference proteome</keyword>